<name>A0A1J4KWF0_9EUKA</name>
<reference evidence="2" key="1">
    <citation type="submission" date="2016-10" db="EMBL/GenBank/DDBJ databases">
        <authorList>
            <person name="Benchimol M."/>
            <person name="Almeida L.G."/>
            <person name="Vasconcelos A.T."/>
            <person name="Perreira-Neves A."/>
            <person name="Rosa I.A."/>
            <person name="Tasca T."/>
            <person name="Bogo M.R."/>
            <person name="de Souza W."/>
        </authorList>
    </citation>
    <scope>NUCLEOTIDE SEQUENCE [LARGE SCALE GENOMIC DNA]</scope>
    <source>
        <strain evidence="2">K</strain>
    </source>
</reference>
<dbReference type="GeneID" id="94833226"/>
<sequence length="431" mass="49494">MLNTSLQSESGSFQYIEVRDFQRRISELQRANLNLKMIIIDRENQMSRAMVDGKIDKEIITEYIQTAKQTDELKSEIRDLKSELEEAKNTIIELKLQNNAQKDVEDQLRNDMSSLKAKNNLYESREIPESPNSSRNMATLKLELSKLKQDIATQEAKNAELMVEKLNLQSRLNDYENDGIRNESEVTRIKRLLNETKSELSVMKTENDHLKSEIESLNKQIQEKTDKITSKSKKVRSLKRLAQSNTNEINMYNSKFQKRSIMFQSQFDDFVKSVSEQVSVIKEKIEKAQISSQQGVSNLLNNRSKKYQSKVYRQTEIVQRLASLCAKIANIQSSNVPGIDDLMNDPSTLEFFIGRVQSAIEMQRAAFQSDLNKIEIQAKQSIQQQKSALSTTVARFMTNLQGSMNEMTKTLHQDHLQLIGALTMSDDSISE</sequence>
<evidence type="ECO:0000313" key="2">
    <source>
        <dbReference type="EMBL" id="OHT14030.1"/>
    </source>
</evidence>
<dbReference type="Gene3D" id="1.10.287.1490">
    <property type="match status" value="1"/>
</dbReference>
<keyword evidence="1" id="KW-0175">Coiled coil</keyword>
<gene>
    <name evidence="2" type="ORF">TRFO_15688</name>
</gene>
<dbReference type="AlphaFoldDB" id="A0A1J4KWF0"/>
<dbReference type="OrthoDB" id="10255522at2759"/>
<dbReference type="RefSeq" id="XP_068367166.1">
    <property type="nucleotide sequence ID" value="XM_068498522.1"/>
</dbReference>
<protein>
    <submittedName>
        <fullName evidence="2">Uncharacterized protein</fullName>
    </submittedName>
</protein>
<keyword evidence="3" id="KW-1185">Reference proteome</keyword>
<feature type="coiled-coil region" evidence="1">
    <location>
        <begin position="63"/>
        <end position="234"/>
    </location>
</feature>
<evidence type="ECO:0000313" key="3">
    <source>
        <dbReference type="Proteomes" id="UP000179807"/>
    </source>
</evidence>
<proteinExistence type="predicted"/>
<organism evidence="2 3">
    <name type="scientific">Tritrichomonas foetus</name>
    <dbReference type="NCBI Taxonomy" id="1144522"/>
    <lineage>
        <taxon>Eukaryota</taxon>
        <taxon>Metamonada</taxon>
        <taxon>Parabasalia</taxon>
        <taxon>Tritrichomonadida</taxon>
        <taxon>Tritrichomonadidae</taxon>
        <taxon>Tritrichomonas</taxon>
    </lineage>
</organism>
<dbReference type="VEuPathDB" id="TrichDB:TRFO_15688"/>
<dbReference type="Proteomes" id="UP000179807">
    <property type="component" value="Unassembled WGS sequence"/>
</dbReference>
<accession>A0A1J4KWF0</accession>
<comment type="caution">
    <text evidence="2">The sequence shown here is derived from an EMBL/GenBank/DDBJ whole genome shotgun (WGS) entry which is preliminary data.</text>
</comment>
<evidence type="ECO:0000256" key="1">
    <source>
        <dbReference type="SAM" id="Coils"/>
    </source>
</evidence>
<dbReference type="EMBL" id="MLAK01000431">
    <property type="protein sequence ID" value="OHT14030.1"/>
    <property type="molecule type" value="Genomic_DNA"/>
</dbReference>